<name>A0AAD9QJY4_ACRCE</name>
<gene>
    <name evidence="2" type="ORF">P5673_014378</name>
</gene>
<dbReference type="Proteomes" id="UP001249851">
    <property type="component" value="Unassembled WGS sequence"/>
</dbReference>
<accession>A0AAD9QJY4</accession>
<comment type="caution">
    <text evidence="2">The sequence shown here is derived from an EMBL/GenBank/DDBJ whole genome shotgun (WGS) entry which is preliminary data.</text>
</comment>
<reference evidence="2" key="1">
    <citation type="journal article" date="2023" name="G3 (Bethesda)">
        <title>Whole genome assembly and annotation of the endangered Caribbean coral Acropora cervicornis.</title>
        <authorList>
            <person name="Selwyn J.D."/>
            <person name="Vollmer S.V."/>
        </authorList>
    </citation>
    <scope>NUCLEOTIDE SEQUENCE</scope>
    <source>
        <strain evidence="2">K2</strain>
    </source>
</reference>
<dbReference type="PANTHER" id="PTHR47331:SF1">
    <property type="entry name" value="GAG-LIKE PROTEIN"/>
    <property type="match status" value="1"/>
</dbReference>
<organism evidence="2 3">
    <name type="scientific">Acropora cervicornis</name>
    <name type="common">Staghorn coral</name>
    <dbReference type="NCBI Taxonomy" id="6130"/>
    <lineage>
        <taxon>Eukaryota</taxon>
        <taxon>Metazoa</taxon>
        <taxon>Cnidaria</taxon>
        <taxon>Anthozoa</taxon>
        <taxon>Hexacorallia</taxon>
        <taxon>Scleractinia</taxon>
        <taxon>Astrocoeniina</taxon>
        <taxon>Acroporidae</taxon>
        <taxon>Acropora</taxon>
    </lineage>
</organism>
<dbReference type="AlphaFoldDB" id="A0AAD9QJY4"/>
<evidence type="ECO:0000313" key="3">
    <source>
        <dbReference type="Proteomes" id="UP001249851"/>
    </source>
</evidence>
<feature type="region of interest" description="Disordered" evidence="1">
    <location>
        <begin position="75"/>
        <end position="95"/>
    </location>
</feature>
<evidence type="ECO:0000313" key="2">
    <source>
        <dbReference type="EMBL" id="KAK2562673.1"/>
    </source>
</evidence>
<evidence type="ECO:0000256" key="1">
    <source>
        <dbReference type="SAM" id="MobiDB-lite"/>
    </source>
</evidence>
<keyword evidence="3" id="KW-1185">Reference proteome</keyword>
<dbReference type="EMBL" id="JARQWQ010000028">
    <property type="protein sequence ID" value="KAK2562673.1"/>
    <property type="molecule type" value="Genomic_DNA"/>
</dbReference>
<dbReference type="PANTHER" id="PTHR47331">
    <property type="entry name" value="PHD-TYPE DOMAIN-CONTAINING PROTEIN"/>
    <property type="match status" value="1"/>
</dbReference>
<reference evidence="2" key="2">
    <citation type="journal article" date="2023" name="Science">
        <title>Genomic signatures of disease resistance in endangered staghorn corals.</title>
        <authorList>
            <person name="Vollmer S.V."/>
            <person name="Selwyn J.D."/>
            <person name="Despard B.A."/>
            <person name="Roesel C.L."/>
        </authorList>
    </citation>
    <scope>NUCLEOTIDE SEQUENCE</scope>
    <source>
        <strain evidence="2">K2</strain>
    </source>
</reference>
<proteinExistence type="predicted"/>
<sequence length="281" mass="30967">MRPKCPLCNANHWLSHCDKFRNKYLADRVKFVRTKNLCNNCLVAGHLARSCTKPRLKSIRVKRCLGNPSSFLHLPRVQNTPHDSQTSSTTTSTEVIQPSSQDVLSAYVNGSNENVSQRASDQNTAIGLAILPIKVKASGCNRTVETYALLYTGSYASFRSVDLAKQLHLSGRQRTLTLTTMEKENSKAESHLIGLEVLNFEEENMVDLPFVFTSPKLPVSTESIAPQDDIIPWPHLAGINIPRIQGNTGLLIGCDASDVLEPKEIKASCNGGPYTTRTIFG</sequence>
<protein>
    <submittedName>
        <fullName evidence="2">Uncharacterized protein</fullName>
    </submittedName>
</protein>